<dbReference type="RefSeq" id="WP_192509816.1">
    <property type="nucleotide sequence ID" value="NZ_AQGV01000015.1"/>
</dbReference>
<keyword evidence="3" id="KW-1185">Reference proteome</keyword>
<dbReference type="Gene3D" id="3.10.490.10">
    <property type="entry name" value="Gamma-glutamyl cyclotransferase-like"/>
    <property type="match status" value="1"/>
</dbReference>
<evidence type="ECO:0000313" key="2">
    <source>
        <dbReference type="EMBL" id="MBE0370764.1"/>
    </source>
</evidence>
<dbReference type="InterPro" id="IPR013024">
    <property type="entry name" value="GGCT-like"/>
</dbReference>
<name>A0ABR9EIL3_9GAMM</name>
<gene>
    <name evidence="2" type="ORF">PAUR_b0861</name>
</gene>
<reference evidence="2 3" key="1">
    <citation type="submission" date="2015-03" db="EMBL/GenBank/DDBJ databases">
        <title>Genome sequence of Pseudoalteromonas aurantia.</title>
        <authorList>
            <person name="Xie B.-B."/>
            <person name="Rong J.-C."/>
            <person name="Qin Q.-L."/>
            <person name="Zhang Y.-Z."/>
        </authorList>
    </citation>
    <scope>NUCLEOTIDE SEQUENCE [LARGE SCALE GENOMIC DNA]</scope>
    <source>
        <strain evidence="2 3">208</strain>
    </source>
</reference>
<dbReference type="InterPro" id="IPR009288">
    <property type="entry name" value="AIG2-like_dom"/>
</dbReference>
<organism evidence="2 3">
    <name type="scientific">Pseudoalteromonas aurantia 208</name>
    <dbReference type="NCBI Taxonomy" id="1314867"/>
    <lineage>
        <taxon>Bacteria</taxon>
        <taxon>Pseudomonadati</taxon>
        <taxon>Pseudomonadota</taxon>
        <taxon>Gammaproteobacteria</taxon>
        <taxon>Alteromonadales</taxon>
        <taxon>Pseudoalteromonadaceae</taxon>
        <taxon>Pseudoalteromonas</taxon>
    </lineage>
</organism>
<proteinExistence type="predicted"/>
<feature type="domain" description="Gamma-glutamylcyclotransferase AIG2-like" evidence="1">
    <location>
        <begin position="4"/>
        <end position="111"/>
    </location>
</feature>
<dbReference type="Pfam" id="PF06094">
    <property type="entry name" value="GGACT"/>
    <property type="match status" value="1"/>
</dbReference>
<sequence>MQALFSYGTLQHSQVQLDTFGRLLEGEPDALIGYQLGEVEITDAAVIASSGKTHHPILNYTGDHDDIVRGTVFSITDAELAQADEYEVDAYQRVSAPLQSGNTCWIYAAAESSHD</sequence>
<dbReference type="Proteomes" id="UP000615755">
    <property type="component" value="Unassembled WGS sequence"/>
</dbReference>
<dbReference type="CDD" id="cd06661">
    <property type="entry name" value="GGCT_like"/>
    <property type="match status" value="1"/>
</dbReference>
<accession>A0ABR9EIL3</accession>
<evidence type="ECO:0000313" key="3">
    <source>
        <dbReference type="Proteomes" id="UP000615755"/>
    </source>
</evidence>
<comment type="caution">
    <text evidence="2">The sequence shown here is derived from an EMBL/GenBank/DDBJ whole genome shotgun (WGS) entry which is preliminary data.</text>
</comment>
<dbReference type="InterPro" id="IPR036568">
    <property type="entry name" value="GGCT-like_sf"/>
</dbReference>
<dbReference type="SUPFAM" id="SSF110857">
    <property type="entry name" value="Gamma-glutamyl cyclotransferase-like"/>
    <property type="match status" value="1"/>
</dbReference>
<evidence type="ECO:0000259" key="1">
    <source>
        <dbReference type="Pfam" id="PF06094"/>
    </source>
</evidence>
<dbReference type="EMBL" id="AQGV01000015">
    <property type="protein sequence ID" value="MBE0370764.1"/>
    <property type="molecule type" value="Genomic_DNA"/>
</dbReference>
<protein>
    <recommendedName>
        <fullName evidence="1">Gamma-glutamylcyclotransferase AIG2-like domain-containing protein</fullName>
    </recommendedName>
</protein>